<reference evidence="1" key="1">
    <citation type="submission" date="2014-12" db="EMBL/GenBank/DDBJ databases">
        <title>Insight into the proteome of Arion vulgaris.</title>
        <authorList>
            <person name="Aradska J."/>
            <person name="Bulat T."/>
            <person name="Smidak R."/>
            <person name="Sarate P."/>
            <person name="Gangsoo J."/>
            <person name="Sialana F."/>
            <person name="Bilban M."/>
            <person name="Lubec G."/>
        </authorList>
    </citation>
    <scope>NUCLEOTIDE SEQUENCE</scope>
    <source>
        <tissue evidence="1">Skin</tissue>
    </source>
</reference>
<sequence>FKIMYRFIHTVNVHTLCVDITWTPSQQNIYISTNKRTTSKTVQYLLKTIIYTYTTTVFSE</sequence>
<name>A0A0B7APR3_9EUPU</name>
<feature type="non-terminal residue" evidence="1">
    <location>
        <position position="1"/>
    </location>
</feature>
<proteinExistence type="predicted"/>
<dbReference type="EMBL" id="HACG01035035">
    <property type="protein sequence ID" value="CEK81900.1"/>
    <property type="molecule type" value="Transcribed_RNA"/>
</dbReference>
<accession>A0A0B7APR3</accession>
<gene>
    <name evidence="1" type="primary">ORF128551</name>
</gene>
<protein>
    <submittedName>
        <fullName evidence="1">Uncharacterized protein</fullName>
    </submittedName>
</protein>
<evidence type="ECO:0000313" key="1">
    <source>
        <dbReference type="EMBL" id="CEK81900.1"/>
    </source>
</evidence>
<organism evidence="1">
    <name type="scientific">Arion vulgaris</name>
    <dbReference type="NCBI Taxonomy" id="1028688"/>
    <lineage>
        <taxon>Eukaryota</taxon>
        <taxon>Metazoa</taxon>
        <taxon>Spiralia</taxon>
        <taxon>Lophotrochozoa</taxon>
        <taxon>Mollusca</taxon>
        <taxon>Gastropoda</taxon>
        <taxon>Heterobranchia</taxon>
        <taxon>Euthyneura</taxon>
        <taxon>Panpulmonata</taxon>
        <taxon>Eupulmonata</taxon>
        <taxon>Stylommatophora</taxon>
        <taxon>Helicina</taxon>
        <taxon>Arionoidea</taxon>
        <taxon>Arionidae</taxon>
        <taxon>Arion</taxon>
    </lineage>
</organism>
<dbReference type="AlphaFoldDB" id="A0A0B7APR3"/>